<gene>
    <name evidence="2" type="ORF">CN461_31180</name>
</gene>
<feature type="compositionally biased region" description="Polar residues" evidence="1">
    <location>
        <begin position="1"/>
        <end position="17"/>
    </location>
</feature>
<sequence>INVNPNQLVGNQNQRPLQQKPVFNEPPLTVNHKVDNGHFYMSDLDQGGYKNVQMVVERDRSYMVATTTDGTVSRISPFGKGDTRLQANQRIERACEVKDSSIKPREEILVTHTQDEVVRTETHLNLSEHDPQNLIPFAPNPRLAQRRGRNSQNGKYGVISL</sequence>
<dbReference type="Proteomes" id="UP000220502">
    <property type="component" value="Unassembled WGS sequence"/>
</dbReference>
<protein>
    <submittedName>
        <fullName evidence="2">Uncharacterized protein</fullName>
    </submittedName>
</protein>
<organism evidence="2 3">
    <name type="scientific">Bacillus thuringiensis</name>
    <dbReference type="NCBI Taxonomy" id="1428"/>
    <lineage>
        <taxon>Bacteria</taxon>
        <taxon>Bacillati</taxon>
        <taxon>Bacillota</taxon>
        <taxon>Bacilli</taxon>
        <taxon>Bacillales</taxon>
        <taxon>Bacillaceae</taxon>
        <taxon>Bacillus</taxon>
        <taxon>Bacillus cereus group</taxon>
    </lineage>
</organism>
<evidence type="ECO:0000256" key="1">
    <source>
        <dbReference type="SAM" id="MobiDB-lite"/>
    </source>
</evidence>
<dbReference type="AlphaFoldDB" id="A0ABD6SCZ4"/>
<proteinExistence type="predicted"/>
<feature type="non-terminal residue" evidence="2">
    <location>
        <position position="1"/>
    </location>
</feature>
<feature type="region of interest" description="Disordered" evidence="1">
    <location>
        <begin position="1"/>
        <end position="22"/>
    </location>
</feature>
<evidence type="ECO:0000313" key="3">
    <source>
        <dbReference type="Proteomes" id="UP000220502"/>
    </source>
</evidence>
<reference evidence="2 3" key="1">
    <citation type="submission" date="2017-09" db="EMBL/GenBank/DDBJ databases">
        <title>Large-scale bioinformatics analysis of Bacillus genomes uncovers conserved roles of natural products in bacterial physiology.</title>
        <authorList>
            <consortium name="Agbiome Team Llc"/>
            <person name="Bleich R.M."/>
            <person name="Kirk G.J."/>
            <person name="Santa Maria K.C."/>
            <person name="Allen S.E."/>
            <person name="Farag S."/>
            <person name="Shank E.A."/>
            <person name="Bowers A."/>
        </authorList>
    </citation>
    <scope>NUCLEOTIDE SEQUENCE [LARGE SCALE GENOMIC DNA]</scope>
    <source>
        <strain evidence="2 3">AFS007900</strain>
    </source>
</reference>
<evidence type="ECO:0000313" key="2">
    <source>
        <dbReference type="EMBL" id="PEX42095.1"/>
    </source>
</evidence>
<comment type="caution">
    <text evidence="2">The sequence shown here is derived from an EMBL/GenBank/DDBJ whole genome shotgun (WGS) entry which is preliminary data.</text>
</comment>
<name>A0ABD6SCZ4_BACTU</name>
<accession>A0ABD6SCZ4</accession>
<dbReference type="EMBL" id="NTXF01000096">
    <property type="protein sequence ID" value="PEX42095.1"/>
    <property type="molecule type" value="Genomic_DNA"/>
</dbReference>